<evidence type="ECO:0000313" key="1">
    <source>
        <dbReference type="EMBL" id="KUN02781.1"/>
    </source>
</evidence>
<organism evidence="1 2">
    <name type="scientific">Streptomyces yokosukanensis</name>
    <dbReference type="NCBI Taxonomy" id="67386"/>
    <lineage>
        <taxon>Bacteria</taxon>
        <taxon>Bacillati</taxon>
        <taxon>Actinomycetota</taxon>
        <taxon>Actinomycetes</taxon>
        <taxon>Kitasatosporales</taxon>
        <taxon>Streptomycetaceae</taxon>
        <taxon>Streptomyces</taxon>
    </lineage>
</organism>
<protein>
    <submittedName>
        <fullName evidence="1">Uncharacterized protein</fullName>
    </submittedName>
</protein>
<accession>A0A101P0Q2</accession>
<dbReference type="AlphaFoldDB" id="A0A101P0Q2"/>
<dbReference type="STRING" id="67386.AQI95_24895"/>
<dbReference type="OrthoDB" id="4224273at2"/>
<keyword evidence="2" id="KW-1185">Reference proteome</keyword>
<dbReference type="Proteomes" id="UP000053127">
    <property type="component" value="Unassembled WGS sequence"/>
</dbReference>
<dbReference type="RefSeq" id="WP_067127912.1">
    <property type="nucleotide sequence ID" value="NZ_KQ948215.1"/>
</dbReference>
<sequence>MNHSKKPSLSFDLGANHLHSVLRVDQVRNDTLIQLVAKWADPDVRDEAIEALDELAAVVQGIAREGELDAALDHVEEVVGMDSAQVEVSIPDSRRLLAELTEVARRLSRFNPDALLPGQRGAA</sequence>
<reference evidence="1 2" key="1">
    <citation type="submission" date="2015-10" db="EMBL/GenBank/DDBJ databases">
        <title>Draft genome sequence of Streptomyces yokosukanensis DSM 40224, type strain for the species Streptomyces yokosukanensis.</title>
        <authorList>
            <person name="Ruckert C."/>
            <person name="Winkler A."/>
            <person name="Kalinowski J."/>
            <person name="Kampfer P."/>
            <person name="Glaeser S."/>
        </authorList>
    </citation>
    <scope>NUCLEOTIDE SEQUENCE [LARGE SCALE GENOMIC DNA]</scope>
    <source>
        <strain evidence="1 2">DSM 40224</strain>
    </source>
</reference>
<comment type="caution">
    <text evidence="1">The sequence shown here is derived from an EMBL/GenBank/DDBJ whole genome shotgun (WGS) entry which is preliminary data.</text>
</comment>
<name>A0A101P0Q2_9ACTN</name>
<dbReference type="EMBL" id="LMWN01000036">
    <property type="protein sequence ID" value="KUN02781.1"/>
    <property type="molecule type" value="Genomic_DNA"/>
</dbReference>
<gene>
    <name evidence="1" type="ORF">AQI95_24895</name>
</gene>
<evidence type="ECO:0000313" key="2">
    <source>
        <dbReference type="Proteomes" id="UP000053127"/>
    </source>
</evidence>
<proteinExistence type="predicted"/>